<feature type="region of interest" description="Disordered" evidence="2">
    <location>
        <begin position="929"/>
        <end position="958"/>
    </location>
</feature>
<dbReference type="GO" id="GO:0007095">
    <property type="term" value="P:mitotic G2 DNA damage checkpoint signaling"/>
    <property type="evidence" value="ECO:0007669"/>
    <property type="project" value="TreeGrafter"/>
</dbReference>
<feature type="domain" description="BRCT" evidence="3">
    <location>
        <begin position="52"/>
        <end position="126"/>
    </location>
</feature>
<reference evidence="4" key="2">
    <citation type="submission" date="2021-10" db="EMBL/GenBank/DDBJ databases">
        <title>Phylogenomics reveals ancestral predisposition of the termite-cultivated fungus Termitomyces towards a domesticated lifestyle.</title>
        <authorList>
            <person name="Auxier B."/>
            <person name="Grum-Grzhimaylo A."/>
            <person name="Cardenas M.E."/>
            <person name="Lodge J.D."/>
            <person name="Laessoe T."/>
            <person name="Pedersen O."/>
            <person name="Smith M.E."/>
            <person name="Kuyper T.W."/>
            <person name="Franco-Molano E.A."/>
            <person name="Baroni T.J."/>
            <person name="Aanen D.K."/>
        </authorList>
    </citation>
    <scope>NUCLEOTIDE SEQUENCE</scope>
    <source>
        <strain evidence="4">D49</strain>
    </source>
</reference>
<dbReference type="InterPro" id="IPR001357">
    <property type="entry name" value="BRCT_dom"/>
</dbReference>
<dbReference type="Proteomes" id="UP000717328">
    <property type="component" value="Unassembled WGS sequence"/>
</dbReference>
<proteinExistence type="predicted"/>
<dbReference type="Pfam" id="PF12738">
    <property type="entry name" value="PTCB-BRCT"/>
    <property type="match status" value="3"/>
</dbReference>
<protein>
    <recommendedName>
        <fullName evidence="3">BRCT domain-containing protein</fullName>
    </recommendedName>
</protein>
<dbReference type="PROSITE" id="PS50172">
    <property type="entry name" value="BRCT"/>
    <property type="match status" value="4"/>
</dbReference>
<dbReference type="CDD" id="cd17731">
    <property type="entry name" value="BRCT_TopBP1_rpt2_like"/>
    <property type="match status" value="1"/>
</dbReference>
<sequence length="958" mass="104806">MKRRGNKSAKVPNVKLRPAQEGALTRLRRQESSVCWAEDSQLGSDDTGIMDLCPRPFKGVVLCATGVVDKPTLFKQAVELGATSTSAFTDRVTHLVAVEHGGAKYNCALERKIPILQPSWIAENYQVWLRGDDVELEESMDAHRLPIFSNVILCLSGINEITRRTQINKLVTQHGGVYVKNLERPVKVTHLLCSGDEETEKMRYAEKFNARGEANVHLVWEEWFWDSLEFGGRFDEETYQVRRPRPERKSLLETASSPPASSVAQSDPQDQYMPPQDRTRTPPPHDEPDEELATVQRLPAATLQLWGSLLHRRGYEVSGGELIRSPSKAPPQHAPTIPRSSSPDATGGGSVIAQFRRTNSFAPVRSDTPNSALPQPFRRTRTVAAINPNNDTTESFMASARQGDKNGESSKAAAAGSGGIFAGLRFTALGEAKSASVRAAIEENGGKMVIGGDDERVDFIIVRLVSGSKIFRDEADESLRSKYRTECWLERCVFQESICPPEDHIAFTPLVIQPPVVGAEKIALSFSGLDQAEAMWVTRLLRALGITLEQFFSRRSTHLLCPSATGPKFDKACQWGIPVVTMEWLAAIANTARVPPASAFLVPGYRRAGTEELVDVHVDVKGKGKAVDKGKGKILVEDSVTETASSGVGDHPTQSPRERPLKGVRSRRPSASPQRTPLEILEVPFESATGPLAISTQKHPSTPKRDKASSEIFAFGKPTGLLGGVSDIHRLARTPTRARSTPTIQNTPQHRTQPKAPSAHVASTSKQQLNNERERRNMRIPSSKSPSPLKIPGHQQARARVPTESPTRIPPGLVKTLEDNITTLLGKRPAPPDESAASNNNSRPGKRARPQRPTRMQSRQASEAQLAVVEEAPMDAIPAYDDSMDPFGVQPLDELEPGGAEESIRVTYEDPKQREETKRLMSLLNVNINGAAAGPSDSGAEGRKGSLKPRKSARIAGF</sequence>
<feature type="region of interest" description="Disordered" evidence="2">
    <location>
        <begin position="878"/>
        <end position="902"/>
    </location>
</feature>
<feature type="domain" description="BRCT" evidence="3">
    <location>
        <begin position="521"/>
        <end position="602"/>
    </location>
</feature>
<reference evidence="4" key="1">
    <citation type="submission" date="2021-02" db="EMBL/GenBank/DDBJ databases">
        <authorList>
            <person name="Nieuwenhuis M."/>
            <person name="Van De Peppel L.J.J."/>
        </authorList>
    </citation>
    <scope>NUCLEOTIDE SEQUENCE</scope>
    <source>
        <strain evidence="4">D49</strain>
    </source>
</reference>
<dbReference type="PANTHER" id="PTHR13561">
    <property type="entry name" value="DNA REPLICATION REGULATOR DPB11-RELATED"/>
    <property type="match status" value="1"/>
</dbReference>
<feature type="region of interest" description="Disordered" evidence="2">
    <location>
        <begin position="733"/>
        <end position="863"/>
    </location>
</feature>
<dbReference type="OrthoDB" id="251770at2759"/>
<dbReference type="CDD" id="cd00027">
    <property type="entry name" value="BRCT"/>
    <property type="match status" value="1"/>
</dbReference>
<evidence type="ECO:0000313" key="4">
    <source>
        <dbReference type="EMBL" id="KAG5636707.1"/>
    </source>
</evidence>
<evidence type="ECO:0000313" key="5">
    <source>
        <dbReference type="Proteomes" id="UP000717328"/>
    </source>
</evidence>
<dbReference type="EMBL" id="JABCKI010005901">
    <property type="protein sequence ID" value="KAG5636707.1"/>
    <property type="molecule type" value="Genomic_DNA"/>
</dbReference>
<keyword evidence="1" id="KW-0677">Repeat</keyword>
<feature type="compositionally biased region" description="Polar residues" evidence="2">
    <location>
        <begin position="761"/>
        <end position="770"/>
    </location>
</feature>
<dbReference type="GO" id="GO:0006270">
    <property type="term" value="P:DNA replication initiation"/>
    <property type="evidence" value="ECO:0007669"/>
    <property type="project" value="TreeGrafter"/>
</dbReference>
<dbReference type="PANTHER" id="PTHR13561:SF20">
    <property type="entry name" value="DNA TOPOISOMERASE 2-BINDING PROTEIN 1"/>
    <property type="match status" value="1"/>
</dbReference>
<feature type="compositionally biased region" description="Low complexity" evidence="2">
    <location>
        <begin position="733"/>
        <end position="743"/>
    </location>
</feature>
<feature type="compositionally biased region" description="Low complexity" evidence="2">
    <location>
        <begin position="255"/>
        <end position="268"/>
    </location>
</feature>
<feature type="compositionally biased region" description="Low complexity" evidence="2">
    <location>
        <begin position="780"/>
        <end position="792"/>
    </location>
</feature>
<feature type="region of interest" description="Disordered" evidence="2">
    <location>
        <begin position="321"/>
        <end position="350"/>
    </location>
</feature>
<feature type="compositionally biased region" description="Polar residues" evidence="2">
    <location>
        <begin position="854"/>
        <end position="863"/>
    </location>
</feature>
<dbReference type="SUPFAM" id="SSF52113">
    <property type="entry name" value="BRCT domain"/>
    <property type="match status" value="3"/>
</dbReference>
<organism evidence="4 5">
    <name type="scientific">Sphagnurus paluster</name>
    <dbReference type="NCBI Taxonomy" id="117069"/>
    <lineage>
        <taxon>Eukaryota</taxon>
        <taxon>Fungi</taxon>
        <taxon>Dikarya</taxon>
        <taxon>Basidiomycota</taxon>
        <taxon>Agaricomycotina</taxon>
        <taxon>Agaricomycetes</taxon>
        <taxon>Agaricomycetidae</taxon>
        <taxon>Agaricales</taxon>
        <taxon>Tricholomatineae</taxon>
        <taxon>Lyophyllaceae</taxon>
        <taxon>Sphagnurus</taxon>
    </lineage>
</organism>
<dbReference type="Gene3D" id="3.40.50.10190">
    <property type="entry name" value="BRCT domain"/>
    <property type="match status" value="4"/>
</dbReference>
<dbReference type="InterPro" id="IPR036420">
    <property type="entry name" value="BRCT_dom_sf"/>
</dbReference>
<gene>
    <name evidence="4" type="ORF">H0H81_007103</name>
</gene>
<feature type="domain" description="BRCT" evidence="3">
    <location>
        <begin position="416"/>
        <end position="506"/>
    </location>
</feature>
<dbReference type="InterPro" id="IPR059215">
    <property type="entry name" value="BRCT2_TopBP1-like"/>
</dbReference>
<evidence type="ECO:0000259" key="3">
    <source>
        <dbReference type="PROSITE" id="PS50172"/>
    </source>
</evidence>
<dbReference type="SMART" id="SM00292">
    <property type="entry name" value="BRCT"/>
    <property type="match status" value="3"/>
</dbReference>
<evidence type="ECO:0000256" key="1">
    <source>
        <dbReference type="ARBA" id="ARBA00022737"/>
    </source>
</evidence>
<accession>A0A9P7FQK6</accession>
<feature type="compositionally biased region" description="Basic and acidic residues" evidence="2">
    <location>
        <begin position="277"/>
        <end position="286"/>
    </location>
</feature>
<dbReference type="AlphaFoldDB" id="A0A9P7FQK6"/>
<evidence type="ECO:0000256" key="2">
    <source>
        <dbReference type="SAM" id="MobiDB-lite"/>
    </source>
</evidence>
<feature type="region of interest" description="Disordered" evidence="2">
    <location>
        <begin position="638"/>
        <end position="678"/>
    </location>
</feature>
<feature type="domain" description="BRCT" evidence="3">
    <location>
        <begin position="143"/>
        <end position="241"/>
    </location>
</feature>
<feature type="compositionally biased region" description="Basic residues" evidence="2">
    <location>
        <begin position="945"/>
        <end position="958"/>
    </location>
</feature>
<keyword evidence="5" id="KW-1185">Reference proteome</keyword>
<dbReference type="GO" id="GO:0033314">
    <property type="term" value="P:mitotic DNA replication checkpoint signaling"/>
    <property type="evidence" value="ECO:0007669"/>
    <property type="project" value="TreeGrafter"/>
</dbReference>
<name>A0A9P7FQK6_9AGAR</name>
<feature type="region of interest" description="Disordered" evidence="2">
    <location>
        <begin position="240"/>
        <end position="293"/>
    </location>
</feature>
<comment type="caution">
    <text evidence="4">The sequence shown here is derived from an EMBL/GenBank/DDBJ whole genome shotgun (WGS) entry which is preliminary data.</text>
</comment>